<protein>
    <submittedName>
        <fullName evidence="2">Uncharacterized protein</fullName>
    </submittedName>
</protein>
<evidence type="ECO:0000313" key="2">
    <source>
        <dbReference type="EMBL" id="MBX35216.1"/>
    </source>
</evidence>
<feature type="region of interest" description="Disordered" evidence="1">
    <location>
        <begin position="1"/>
        <end position="34"/>
    </location>
</feature>
<accession>A0A2P2MYB6</accession>
<proteinExistence type="predicted"/>
<reference evidence="2" key="1">
    <citation type="submission" date="2018-02" db="EMBL/GenBank/DDBJ databases">
        <title>Rhizophora mucronata_Transcriptome.</title>
        <authorList>
            <person name="Meera S.P."/>
            <person name="Sreeshan A."/>
            <person name="Augustine A."/>
        </authorList>
    </citation>
    <scope>NUCLEOTIDE SEQUENCE</scope>
    <source>
        <tissue evidence="2">Leaf</tissue>
    </source>
</reference>
<organism evidence="2">
    <name type="scientific">Rhizophora mucronata</name>
    <name type="common">Asiatic mangrove</name>
    <dbReference type="NCBI Taxonomy" id="61149"/>
    <lineage>
        <taxon>Eukaryota</taxon>
        <taxon>Viridiplantae</taxon>
        <taxon>Streptophyta</taxon>
        <taxon>Embryophyta</taxon>
        <taxon>Tracheophyta</taxon>
        <taxon>Spermatophyta</taxon>
        <taxon>Magnoliopsida</taxon>
        <taxon>eudicotyledons</taxon>
        <taxon>Gunneridae</taxon>
        <taxon>Pentapetalae</taxon>
        <taxon>rosids</taxon>
        <taxon>fabids</taxon>
        <taxon>Malpighiales</taxon>
        <taxon>Rhizophoraceae</taxon>
        <taxon>Rhizophora</taxon>
    </lineage>
</organism>
<sequence>MSLSHSHPSLARLKHTFSHARHLDGDPNPYSRVN</sequence>
<dbReference type="EMBL" id="GGEC01054732">
    <property type="protein sequence ID" value="MBX35216.1"/>
    <property type="molecule type" value="Transcribed_RNA"/>
</dbReference>
<dbReference type="AlphaFoldDB" id="A0A2P2MYB6"/>
<name>A0A2P2MYB6_RHIMU</name>
<evidence type="ECO:0000256" key="1">
    <source>
        <dbReference type="SAM" id="MobiDB-lite"/>
    </source>
</evidence>